<dbReference type="PROSITE" id="PS00019">
    <property type="entry name" value="ACTININ_1"/>
    <property type="match status" value="1"/>
</dbReference>
<organism evidence="1 2">
    <name type="scientific">Frankliniella fusca</name>
    <dbReference type="NCBI Taxonomy" id="407009"/>
    <lineage>
        <taxon>Eukaryota</taxon>
        <taxon>Metazoa</taxon>
        <taxon>Ecdysozoa</taxon>
        <taxon>Arthropoda</taxon>
        <taxon>Hexapoda</taxon>
        <taxon>Insecta</taxon>
        <taxon>Pterygota</taxon>
        <taxon>Neoptera</taxon>
        <taxon>Paraneoptera</taxon>
        <taxon>Thysanoptera</taxon>
        <taxon>Terebrantia</taxon>
        <taxon>Thripoidea</taxon>
        <taxon>Thripidae</taxon>
        <taxon>Frankliniella</taxon>
    </lineage>
</organism>
<keyword evidence="2" id="KW-1185">Reference proteome</keyword>
<protein>
    <submittedName>
        <fullName evidence="1">Spectrin beta chain</fullName>
    </submittedName>
</protein>
<dbReference type="AlphaFoldDB" id="A0AAE1I3G2"/>
<dbReference type="Gene3D" id="1.10.418.10">
    <property type="entry name" value="Calponin-like domain"/>
    <property type="match status" value="1"/>
</dbReference>
<dbReference type="Proteomes" id="UP001219518">
    <property type="component" value="Unassembled WGS sequence"/>
</dbReference>
<sequence length="140" mass="15790">MSKSGMYGYTSEPCGSANVDWPMGSTKKDKRLVLRGPQLGQQGRPWRPRYSPSTLDCACTTTDLVELSYELLAGGSMSQREDVAKFEQLRIKALQEERLHIQKKTFTKWMNSFLQKQGVGPTLAFSVKNGTRNEYFIAMA</sequence>
<dbReference type="InterPro" id="IPR036872">
    <property type="entry name" value="CH_dom_sf"/>
</dbReference>
<proteinExistence type="predicted"/>
<accession>A0AAE1I3G2</accession>
<reference evidence="1" key="1">
    <citation type="submission" date="2021-07" db="EMBL/GenBank/DDBJ databases">
        <authorList>
            <person name="Catto M.A."/>
            <person name="Jacobson A."/>
            <person name="Kennedy G."/>
            <person name="Labadie P."/>
            <person name="Hunt B.G."/>
            <person name="Srinivasan R."/>
        </authorList>
    </citation>
    <scope>NUCLEOTIDE SEQUENCE</scope>
    <source>
        <strain evidence="1">PL_HMW_Pooled</strain>
        <tissue evidence="1">Head</tissue>
    </source>
</reference>
<reference evidence="1" key="2">
    <citation type="journal article" date="2023" name="BMC Genomics">
        <title>Pest status, molecular evolution, and epigenetic factors derived from the genome assembly of Frankliniella fusca, a thysanopteran phytovirus vector.</title>
        <authorList>
            <person name="Catto M.A."/>
            <person name="Labadie P.E."/>
            <person name="Jacobson A.L."/>
            <person name="Kennedy G.G."/>
            <person name="Srinivasan R."/>
            <person name="Hunt B.G."/>
        </authorList>
    </citation>
    <scope>NUCLEOTIDE SEQUENCE</scope>
    <source>
        <strain evidence="1">PL_HMW_Pooled</strain>
    </source>
</reference>
<dbReference type="SUPFAM" id="SSF47576">
    <property type="entry name" value="Calponin-homology domain, CH-domain"/>
    <property type="match status" value="1"/>
</dbReference>
<dbReference type="InterPro" id="IPR001589">
    <property type="entry name" value="Actinin_actin-bd_CS"/>
</dbReference>
<gene>
    <name evidence="1" type="ORF">KUF71_025893</name>
</gene>
<dbReference type="EMBL" id="JAHWGI010001424">
    <property type="protein sequence ID" value="KAK3931411.1"/>
    <property type="molecule type" value="Genomic_DNA"/>
</dbReference>
<evidence type="ECO:0000313" key="2">
    <source>
        <dbReference type="Proteomes" id="UP001219518"/>
    </source>
</evidence>
<comment type="caution">
    <text evidence="1">The sequence shown here is derived from an EMBL/GenBank/DDBJ whole genome shotgun (WGS) entry which is preliminary data.</text>
</comment>
<name>A0AAE1I3G2_9NEOP</name>
<evidence type="ECO:0000313" key="1">
    <source>
        <dbReference type="EMBL" id="KAK3931411.1"/>
    </source>
</evidence>